<gene>
    <name evidence="5" type="ORF">Atai01_65450</name>
</gene>
<dbReference type="SUPFAM" id="SSF52402">
    <property type="entry name" value="Adenine nucleotide alpha hydrolases-like"/>
    <property type="match status" value="2"/>
</dbReference>
<proteinExistence type="inferred from homology"/>
<dbReference type="PRINTS" id="PR01438">
    <property type="entry name" value="UNVRSLSTRESS"/>
</dbReference>
<evidence type="ECO:0000256" key="3">
    <source>
        <dbReference type="ARBA" id="ARBA00022840"/>
    </source>
</evidence>
<keyword evidence="6" id="KW-1185">Reference proteome</keyword>
<accession>A0A9W6R5Q1</accession>
<sequence length="289" mass="30664">MSITKPIVVGVDGSAPALDAVRWAAREALQRRLGLHVVHAWGMPGIHYGSGVPLPASVFDTLEQDATRVLGEAVETARSFAPKLSVTGEMPYEPPVPCLVERSRTAGMIVLGSSGRGGFVGMLAGSTAVGVSAHGRCPVAVIRGTEHDGPIVVGVDGSAVGEPAIALAFDEAAEHDAPLVAVHAWSDFEYDSFHGSPHYFGDTDTFAEEQQRLLAESLAGYQEKYPDVPVERVIVGDRPRHQLLLWSERARLVVVGSRGRGGFRDLLLGSTSQALIHHAKCPVLITRGG</sequence>
<dbReference type="Pfam" id="PF00582">
    <property type="entry name" value="Usp"/>
    <property type="match status" value="2"/>
</dbReference>
<reference evidence="5" key="1">
    <citation type="submission" date="2023-03" db="EMBL/GenBank/DDBJ databases">
        <title>Amycolatopsis taiwanensis NBRC 103393.</title>
        <authorList>
            <person name="Ichikawa N."/>
            <person name="Sato H."/>
            <person name="Tonouchi N."/>
        </authorList>
    </citation>
    <scope>NUCLEOTIDE SEQUENCE</scope>
    <source>
        <strain evidence="5">NBRC 103393</strain>
    </source>
</reference>
<dbReference type="Gene3D" id="3.40.50.620">
    <property type="entry name" value="HUPs"/>
    <property type="match status" value="2"/>
</dbReference>
<keyword evidence="3" id="KW-0067">ATP-binding</keyword>
<name>A0A9W6R5Q1_9PSEU</name>
<evidence type="ECO:0000256" key="2">
    <source>
        <dbReference type="ARBA" id="ARBA00022741"/>
    </source>
</evidence>
<dbReference type="RefSeq" id="WP_043842778.1">
    <property type="nucleotide sequence ID" value="NZ_BSTI01000019.1"/>
</dbReference>
<feature type="domain" description="UspA" evidence="4">
    <location>
        <begin position="150"/>
        <end position="287"/>
    </location>
</feature>
<keyword evidence="2" id="KW-0547">Nucleotide-binding</keyword>
<protein>
    <submittedName>
        <fullName evidence="5">Universal stress protein</fullName>
    </submittedName>
</protein>
<dbReference type="EMBL" id="BSTI01000019">
    <property type="protein sequence ID" value="GLY69926.1"/>
    <property type="molecule type" value="Genomic_DNA"/>
</dbReference>
<comment type="similarity">
    <text evidence="1">Belongs to the universal stress protein A family.</text>
</comment>
<dbReference type="Proteomes" id="UP001165136">
    <property type="component" value="Unassembled WGS sequence"/>
</dbReference>
<evidence type="ECO:0000259" key="4">
    <source>
        <dbReference type="Pfam" id="PF00582"/>
    </source>
</evidence>
<dbReference type="InterPro" id="IPR006015">
    <property type="entry name" value="Universal_stress_UspA"/>
</dbReference>
<evidence type="ECO:0000256" key="1">
    <source>
        <dbReference type="ARBA" id="ARBA00008791"/>
    </source>
</evidence>
<dbReference type="PANTHER" id="PTHR46268:SF27">
    <property type="entry name" value="UNIVERSAL STRESS PROTEIN RV2623"/>
    <property type="match status" value="1"/>
</dbReference>
<organism evidence="5 6">
    <name type="scientific">Amycolatopsis taiwanensis</name>
    <dbReference type="NCBI Taxonomy" id="342230"/>
    <lineage>
        <taxon>Bacteria</taxon>
        <taxon>Bacillati</taxon>
        <taxon>Actinomycetota</taxon>
        <taxon>Actinomycetes</taxon>
        <taxon>Pseudonocardiales</taxon>
        <taxon>Pseudonocardiaceae</taxon>
        <taxon>Amycolatopsis</taxon>
    </lineage>
</organism>
<dbReference type="GO" id="GO:0005524">
    <property type="term" value="F:ATP binding"/>
    <property type="evidence" value="ECO:0007669"/>
    <property type="project" value="UniProtKB-KW"/>
</dbReference>
<evidence type="ECO:0000313" key="6">
    <source>
        <dbReference type="Proteomes" id="UP001165136"/>
    </source>
</evidence>
<feature type="domain" description="UspA" evidence="4">
    <location>
        <begin position="5"/>
        <end position="143"/>
    </location>
</feature>
<dbReference type="PANTHER" id="PTHR46268">
    <property type="entry name" value="STRESS RESPONSE PROTEIN NHAX"/>
    <property type="match status" value="1"/>
</dbReference>
<evidence type="ECO:0000313" key="5">
    <source>
        <dbReference type="EMBL" id="GLY69926.1"/>
    </source>
</evidence>
<dbReference type="AlphaFoldDB" id="A0A9W6R5Q1"/>
<comment type="caution">
    <text evidence="5">The sequence shown here is derived from an EMBL/GenBank/DDBJ whole genome shotgun (WGS) entry which is preliminary data.</text>
</comment>
<dbReference type="InterPro" id="IPR014729">
    <property type="entry name" value="Rossmann-like_a/b/a_fold"/>
</dbReference>
<dbReference type="InterPro" id="IPR006016">
    <property type="entry name" value="UspA"/>
</dbReference>